<organism evidence="1">
    <name type="scientific">marine sediment metagenome</name>
    <dbReference type="NCBI Taxonomy" id="412755"/>
    <lineage>
        <taxon>unclassified sequences</taxon>
        <taxon>metagenomes</taxon>
        <taxon>ecological metagenomes</taxon>
    </lineage>
</organism>
<sequence>SGFGPERYTKAGSHKECAGFIAELLKLQFFRQVSDWVAGFSVSFGGNFETLNGAIAANGIEFFGNAGGTIDGSVINYSGSPMTLSGNSDLFFNRSGTDQMPAGFGPEIILF</sequence>
<accession>X1L4B2</accession>
<gene>
    <name evidence="1" type="ORF">S03H2_70834</name>
</gene>
<feature type="non-terminal residue" evidence="1">
    <location>
        <position position="1"/>
    </location>
</feature>
<reference evidence="1" key="1">
    <citation type="journal article" date="2014" name="Front. Microbiol.">
        <title>High frequency of phylogenetically diverse reductive dehalogenase-homologous genes in deep subseafloor sedimentary metagenomes.</title>
        <authorList>
            <person name="Kawai M."/>
            <person name="Futagami T."/>
            <person name="Toyoda A."/>
            <person name="Takaki Y."/>
            <person name="Nishi S."/>
            <person name="Hori S."/>
            <person name="Arai W."/>
            <person name="Tsubouchi T."/>
            <person name="Morono Y."/>
            <person name="Uchiyama I."/>
            <person name="Ito T."/>
            <person name="Fujiyama A."/>
            <person name="Inagaki F."/>
            <person name="Takami H."/>
        </authorList>
    </citation>
    <scope>NUCLEOTIDE SEQUENCE</scope>
    <source>
        <strain evidence="1">Expedition CK06-06</strain>
    </source>
</reference>
<feature type="non-terminal residue" evidence="1">
    <location>
        <position position="111"/>
    </location>
</feature>
<dbReference type="AlphaFoldDB" id="X1L4B2"/>
<name>X1L4B2_9ZZZZ</name>
<proteinExistence type="predicted"/>
<comment type="caution">
    <text evidence="1">The sequence shown here is derived from an EMBL/GenBank/DDBJ whole genome shotgun (WGS) entry which is preliminary data.</text>
</comment>
<evidence type="ECO:0000313" key="1">
    <source>
        <dbReference type="EMBL" id="GAH97279.1"/>
    </source>
</evidence>
<dbReference type="EMBL" id="BARU01047198">
    <property type="protein sequence ID" value="GAH97279.1"/>
    <property type="molecule type" value="Genomic_DNA"/>
</dbReference>
<protein>
    <submittedName>
        <fullName evidence="1">Uncharacterized protein</fullName>
    </submittedName>
</protein>